<accession>A0ABP9MZ59</accession>
<organism evidence="3 4">
    <name type="scientific">Orbus sasakiae</name>
    <dbReference type="NCBI Taxonomy" id="1078475"/>
    <lineage>
        <taxon>Bacteria</taxon>
        <taxon>Pseudomonadati</taxon>
        <taxon>Pseudomonadota</taxon>
        <taxon>Gammaproteobacteria</taxon>
        <taxon>Orbales</taxon>
        <taxon>Orbaceae</taxon>
        <taxon>Orbus</taxon>
    </lineage>
</organism>
<sequence>MKKLYLTAIMFATATASFSSLAASNNTISFQGEVTDQTCELTVNGELESPIILLPTVSTADFASNVAGKTPFEVGVAGCKADGSSISTVFVGNNVSTAGNLGNTGTAANVDIQILKPDNSTVINFTDKYVGASDLTLADSATSATSTYYAQYYTSGTTADTINKGTVTASLQYSVSYQ</sequence>
<dbReference type="InterPro" id="IPR050263">
    <property type="entry name" value="Bact_Fimbrial_Adh_Pro"/>
</dbReference>
<protein>
    <submittedName>
        <fullName evidence="3">Fimbrial protein</fullName>
    </submittedName>
</protein>
<dbReference type="SUPFAM" id="SSF49401">
    <property type="entry name" value="Bacterial adhesins"/>
    <property type="match status" value="1"/>
</dbReference>
<feature type="chain" id="PRO_5045671394" evidence="1">
    <location>
        <begin position="23"/>
        <end position="178"/>
    </location>
</feature>
<gene>
    <name evidence="3" type="ORF">GCM10023211_03470</name>
</gene>
<feature type="signal peptide" evidence="1">
    <location>
        <begin position="1"/>
        <end position="22"/>
    </location>
</feature>
<dbReference type="PANTHER" id="PTHR33420">
    <property type="entry name" value="FIMBRIAL SUBUNIT ELFA-RELATED"/>
    <property type="match status" value="1"/>
</dbReference>
<evidence type="ECO:0000313" key="3">
    <source>
        <dbReference type="EMBL" id="GAA5105051.1"/>
    </source>
</evidence>
<proteinExistence type="predicted"/>
<dbReference type="EMBL" id="BAABHY010000001">
    <property type="protein sequence ID" value="GAA5105051.1"/>
    <property type="molecule type" value="Genomic_DNA"/>
</dbReference>
<dbReference type="Proteomes" id="UP001500171">
    <property type="component" value="Unassembled WGS sequence"/>
</dbReference>
<feature type="domain" description="Fimbrial-type adhesion" evidence="2">
    <location>
        <begin position="28"/>
        <end position="178"/>
    </location>
</feature>
<dbReference type="RefSeq" id="WP_345488099.1">
    <property type="nucleotide sequence ID" value="NZ_BAABHY010000001.1"/>
</dbReference>
<reference evidence="4" key="1">
    <citation type="journal article" date="2019" name="Int. J. Syst. Evol. Microbiol.">
        <title>The Global Catalogue of Microorganisms (GCM) 10K type strain sequencing project: providing services to taxonomists for standard genome sequencing and annotation.</title>
        <authorList>
            <consortium name="The Broad Institute Genomics Platform"/>
            <consortium name="The Broad Institute Genome Sequencing Center for Infectious Disease"/>
            <person name="Wu L."/>
            <person name="Ma J."/>
        </authorList>
    </citation>
    <scope>NUCLEOTIDE SEQUENCE [LARGE SCALE GENOMIC DNA]</scope>
    <source>
        <strain evidence="4">JCM 18050</strain>
    </source>
</reference>
<keyword evidence="1" id="KW-0732">Signal</keyword>
<evidence type="ECO:0000259" key="2">
    <source>
        <dbReference type="Pfam" id="PF00419"/>
    </source>
</evidence>
<comment type="caution">
    <text evidence="3">The sequence shown here is derived from an EMBL/GenBank/DDBJ whole genome shotgun (WGS) entry which is preliminary data.</text>
</comment>
<dbReference type="Gene3D" id="2.60.40.1090">
    <property type="entry name" value="Fimbrial-type adhesion domain"/>
    <property type="match status" value="1"/>
</dbReference>
<evidence type="ECO:0000256" key="1">
    <source>
        <dbReference type="SAM" id="SignalP"/>
    </source>
</evidence>
<dbReference type="InterPro" id="IPR008966">
    <property type="entry name" value="Adhesion_dom_sf"/>
</dbReference>
<dbReference type="InterPro" id="IPR000259">
    <property type="entry name" value="Adhesion_dom_fimbrial"/>
</dbReference>
<dbReference type="InterPro" id="IPR036937">
    <property type="entry name" value="Adhesion_dom_fimbrial_sf"/>
</dbReference>
<dbReference type="PANTHER" id="PTHR33420:SF10">
    <property type="entry name" value="FIMBRIAE MAJOR SUBUNIT"/>
    <property type="match status" value="1"/>
</dbReference>
<evidence type="ECO:0000313" key="4">
    <source>
        <dbReference type="Proteomes" id="UP001500171"/>
    </source>
</evidence>
<name>A0ABP9MZ59_9GAMM</name>
<dbReference type="Pfam" id="PF00419">
    <property type="entry name" value="Fimbrial"/>
    <property type="match status" value="1"/>
</dbReference>
<keyword evidence="4" id="KW-1185">Reference proteome</keyword>